<organism evidence="3 4">
    <name type="scientific">Breznakibacter xylanolyticus</name>
    <dbReference type="NCBI Taxonomy" id="990"/>
    <lineage>
        <taxon>Bacteria</taxon>
        <taxon>Pseudomonadati</taxon>
        <taxon>Bacteroidota</taxon>
        <taxon>Bacteroidia</taxon>
        <taxon>Marinilabiliales</taxon>
        <taxon>Marinilabiliaceae</taxon>
        <taxon>Breznakibacter</taxon>
    </lineage>
</organism>
<proteinExistence type="predicted"/>
<reference evidence="3 4" key="1">
    <citation type="submission" date="2018-06" db="EMBL/GenBank/DDBJ databases">
        <title>Genomic Encyclopedia of Archaeal and Bacterial Type Strains, Phase II (KMG-II): from individual species to whole genera.</title>
        <authorList>
            <person name="Goeker M."/>
        </authorList>
    </citation>
    <scope>NUCLEOTIDE SEQUENCE [LARGE SCALE GENOMIC DNA]</scope>
    <source>
        <strain evidence="3 4">DSM 6779</strain>
    </source>
</reference>
<evidence type="ECO:0000256" key="1">
    <source>
        <dbReference type="SAM" id="MobiDB-lite"/>
    </source>
</evidence>
<name>A0A2W7NJK0_9BACT</name>
<accession>A0A2W7NJK0</accession>
<evidence type="ECO:0000313" key="4">
    <source>
        <dbReference type="Proteomes" id="UP000249239"/>
    </source>
</evidence>
<dbReference type="EMBL" id="QKZK01000001">
    <property type="protein sequence ID" value="PZX20615.1"/>
    <property type="molecule type" value="Genomic_DNA"/>
</dbReference>
<protein>
    <submittedName>
        <fullName evidence="3">Type IX secretion system PorP/SprF family membrane protein</fullName>
    </submittedName>
</protein>
<feature type="signal peptide" evidence="2">
    <location>
        <begin position="1"/>
        <end position="23"/>
    </location>
</feature>
<feature type="region of interest" description="Disordered" evidence="1">
    <location>
        <begin position="327"/>
        <end position="352"/>
    </location>
</feature>
<sequence>MFAKWKWIGWVSGMLGMALSHIAAQDAHFSQFYANPLYLSPSLAGATDGARIILNYRNQWPAITKAYSTYSASFDNFFPMFNSGIGAYVMQDRAGSAGLTSTNAAAQYSYNLQINKQWQVIPGIQFEYGNKAIDLAKVRLGYDLSFSGGSSSWERLNIEQVHYFDVATSVFFYNPKYWVGLSLHHLTRPNYSFMGQEMRIPIRTTLFGGMNIWTEKNRRALTTRSFSWSFRYHRQEKFQQLDAGLYWHNSPIEIGAWYRGLPLLGEVNTVLNHDAIVALVAWEHGPFRFGYSYDLTISQLGWNSAGAHEISLIYEFNQRFDLRAGRHPPLPCSKNANPYESKKPQQRRRTIF</sequence>
<dbReference type="RefSeq" id="WP_245934895.1">
    <property type="nucleotide sequence ID" value="NZ_QKZK01000001.1"/>
</dbReference>
<dbReference type="Pfam" id="PF11751">
    <property type="entry name" value="PorP_SprF"/>
    <property type="match status" value="1"/>
</dbReference>
<keyword evidence="4" id="KW-1185">Reference proteome</keyword>
<comment type="caution">
    <text evidence="3">The sequence shown here is derived from an EMBL/GenBank/DDBJ whole genome shotgun (WGS) entry which is preliminary data.</text>
</comment>
<feature type="chain" id="PRO_5016109508" evidence="2">
    <location>
        <begin position="24"/>
        <end position="352"/>
    </location>
</feature>
<evidence type="ECO:0000313" key="3">
    <source>
        <dbReference type="EMBL" id="PZX20615.1"/>
    </source>
</evidence>
<keyword evidence="2" id="KW-0732">Signal</keyword>
<dbReference type="AlphaFoldDB" id="A0A2W7NJK0"/>
<dbReference type="NCBIfam" id="TIGR03519">
    <property type="entry name" value="T9SS_PorP_fam"/>
    <property type="match status" value="1"/>
</dbReference>
<dbReference type="InterPro" id="IPR019861">
    <property type="entry name" value="PorP/SprF_Bacteroidetes"/>
</dbReference>
<dbReference type="Proteomes" id="UP000249239">
    <property type="component" value="Unassembled WGS sequence"/>
</dbReference>
<evidence type="ECO:0000256" key="2">
    <source>
        <dbReference type="SAM" id="SignalP"/>
    </source>
</evidence>
<gene>
    <name evidence="3" type="ORF">LX69_00036</name>
</gene>